<proteinExistence type="predicted"/>
<dbReference type="OrthoDB" id="443402at2759"/>
<evidence type="ECO:0000259" key="3">
    <source>
        <dbReference type="Pfam" id="PF24883"/>
    </source>
</evidence>
<dbReference type="InterPro" id="IPR027417">
    <property type="entry name" value="P-loop_NTPase"/>
</dbReference>
<dbReference type="InterPro" id="IPR056884">
    <property type="entry name" value="NPHP3-like_N"/>
</dbReference>
<evidence type="ECO:0000313" key="5">
    <source>
        <dbReference type="Proteomes" id="UP000070121"/>
    </source>
</evidence>
<dbReference type="EMBL" id="JFFI01000268">
    <property type="protein sequence ID" value="KXH68599.1"/>
    <property type="molecule type" value="Genomic_DNA"/>
</dbReference>
<name>A0A135V793_9PEZI</name>
<dbReference type="PANTHER" id="PTHR10039:SF5">
    <property type="entry name" value="NACHT DOMAIN-CONTAINING PROTEIN"/>
    <property type="match status" value="1"/>
</dbReference>
<dbReference type="STRING" id="1209931.A0A135V793"/>
<reference evidence="4 5" key="1">
    <citation type="submission" date="2014-02" db="EMBL/GenBank/DDBJ databases">
        <title>The genome sequence of Colletotrichum salicis CBS 607.94.</title>
        <authorList>
            <person name="Baroncelli R."/>
            <person name="Thon M.R."/>
        </authorList>
    </citation>
    <scope>NUCLEOTIDE SEQUENCE [LARGE SCALE GENOMIC DNA]</scope>
    <source>
        <strain evidence="4 5">CBS 607.94</strain>
    </source>
</reference>
<dbReference type="Gene3D" id="3.40.50.300">
    <property type="entry name" value="P-loop containing nucleotide triphosphate hydrolases"/>
    <property type="match status" value="1"/>
</dbReference>
<dbReference type="PANTHER" id="PTHR10039">
    <property type="entry name" value="AMELOGENIN"/>
    <property type="match status" value="1"/>
</dbReference>
<gene>
    <name evidence="4" type="ORF">CSAL01_05959</name>
</gene>
<protein>
    <recommendedName>
        <fullName evidence="3">Nephrocystin 3-like N-terminal domain-containing protein</fullName>
    </recommendedName>
</protein>
<dbReference type="Proteomes" id="UP000070121">
    <property type="component" value="Unassembled WGS sequence"/>
</dbReference>
<organism evidence="4 5">
    <name type="scientific">Colletotrichum salicis</name>
    <dbReference type="NCBI Taxonomy" id="1209931"/>
    <lineage>
        <taxon>Eukaryota</taxon>
        <taxon>Fungi</taxon>
        <taxon>Dikarya</taxon>
        <taxon>Ascomycota</taxon>
        <taxon>Pezizomycotina</taxon>
        <taxon>Sordariomycetes</taxon>
        <taxon>Hypocreomycetidae</taxon>
        <taxon>Glomerellales</taxon>
        <taxon>Glomerellaceae</taxon>
        <taxon>Colletotrichum</taxon>
        <taxon>Colletotrichum acutatum species complex</taxon>
    </lineage>
</organism>
<feature type="compositionally biased region" description="Basic and acidic residues" evidence="2">
    <location>
        <begin position="232"/>
        <end position="247"/>
    </location>
</feature>
<evidence type="ECO:0000256" key="1">
    <source>
        <dbReference type="ARBA" id="ARBA00022737"/>
    </source>
</evidence>
<feature type="region of interest" description="Disordered" evidence="2">
    <location>
        <begin position="220"/>
        <end position="282"/>
    </location>
</feature>
<evidence type="ECO:0000313" key="4">
    <source>
        <dbReference type="EMBL" id="KXH68599.1"/>
    </source>
</evidence>
<comment type="caution">
    <text evidence="4">The sequence shown here is derived from an EMBL/GenBank/DDBJ whole genome shotgun (WGS) entry which is preliminary data.</text>
</comment>
<feature type="domain" description="Nephrocystin 3-like N-terminal" evidence="3">
    <location>
        <begin position="295"/>
        <end position="447"/>
    </location>
</feature>
<dbReference type="AlphaFoldDB" id="A0A135V793"/>
<keyword evidence="5" id="KW-1185">Reference proteome</keyword>
<dbReference type="SUPFAM" id="SSF52540">
    <property type="entry name" value="P-loop containing nucleoside triphosphate hydrolases"/>
    <property type="match status" value="1"/>
</dbReference>
<evidence type="ECO:0000256" key="2">
    <source>
        <dbReference type="SAM" id="MobiDB-lite"/>
    </source>
</evidence>
<sequence>MVWWHEKIERTGSATFKDNADLERRVKRVEEHVAGLNTRGVGAARDAREVLLLDLVEEYKSLTVQLMTVLAGLKSTKKRHILPKMVKDFRKKDEKETLQKELDGCRSRIHLQLTQLTRSELSRRLNEISAQGHINATEIQHLGENIKELQSSLELWKHIPGLVESAHDILSRSNEAVEGTAQRLILEKLYVGDMTRRFDEVERAHERTFSWLLGSGIPSTTTSESGSIDGPDFSHRNESDHAPRGDFESQNNDGYYADQHQVPGPDASSDGLSDEDSDSESQISLERTTIELQAQQDLIDWLAHGGGIFHISGKPGAGKSTLMKYFCQSPATESYLKDWAGEKTLISANFFFWKLGSTTQKSLNGLLRALSYSILEQAPALLETVFPKQWRNATQGRAFTILSSDTESAFTSLLRLTAFFSSHKVVIFIDDLDEFDGDHDKMMKLLRS</sequence>
<dbReference type="Pfam" id="PF24883">
    <property type="entry name" value="NPHP3_N"/>
    <property type="match status" value="1"/>
</dbReference>
<keyword evidence="1" id="KW-0677">Repeat</keyword>
<accession>A0A135V793</accession>